<name>A0A916TBV6_9HYPH</name>
<feature type="domain" description="PNPLA" evidence="5">
    <location>
        <begin position="9"/>
        <end position="208"/>
    </location>
</feature>
<dbReference type="SUPFAM" id="SSF52151">
    <property type="entry name" value="FabD/lysophospholipase-like"/>
    <property type="match status" value="1"/>
</dbReference>
<dbReference type="RefSeq" id="WP_150495081.1">
    <property type="nucleotide sequence ID" value="NZ_BMFA01000002.1"/>
</dbReference>
<evidence type="ECO:0000256" key="1">
    <source>
        <dbReference type="ARBA" id="ARBA00022801"/>
    </source>
</evidence>
<keyword evidence="3 4" id="KW-0443">Lipid metabolism</keyword>
<reference evidence="6" key="1">
    <citation type="journal article" date="2014" name="Int. J. Syst. Evol. Microbiol.">
        <title>Complete genome sequence of Corynebacterium casei LMG S-19264T (=DSM 44701T), isolated from a smear-ripened cheese.</title>
        <authorList>
            <consortium name="US DOE Joint Genome Institute (JGI-PGF)"/>
            <person name="Walter F."/>
            <person name="Albersmeier A."/>
            <person name="Kalinowski J."/>
            <person name="Ruckert C."/>
        </authorList>
    </citation>
    <scope>NUCLEOTIDE SEQUENCE</scope>
    <source>
        <strain evidence="6">CGMCC 1.12426</strain>
    </source>
</reference>
<feature type="short sequence motif" description="GXSXG" evidence="4">
    <location>
        <begin position="41"/>
        <end position="45"/>
    </location>
</feature>
<evidence type="ECO:0000313" key="6">
    <source>
        <dbReference type="EMBL" id="GGB38631.1"/>
    </source>
</evidence>
<dbReference type="AlphaFoldDB" id="A0A916TBV6"/>
<evidence type="ECO:0000256" key="3">
    <source>
        <dbReference type="ARBA" id="ARBA00023098"/>
    </source>
</evidence>
<feature type="short sequence motif" description="DGA/G" evidence="4">
    <location>
        <begin position="195"/>
        <end position="197"/>
    </location>
</feature>
<dbReference type="PANTHER" id="PTHR14226">
    <property type="entry name" value="NEUROPATHY TARGET ESTERASE/SWISS CHEESE D.MELANOGASTER"/>
    <property type="match status" value="1"/>
</dbReference>
<dbReference type="GO" id="GO:0016042">
    <property type="term" value="P:lipid catabolic process"/>
    <property type="evidence" value="ECO:0007669"/>
    <property type="project" value="UniProtKB-UniRule"/>
</dbReference>
<feature type="active site" description="Nucleophile" evidence="4">
    <location>
        <position position="43"/>
    </location>
</feature>
<evidence type="ECO:0000256" key="2">
    <source>
        <dbReference type="ARBA" id="ARBA00022963"/>
    </source>
</evidence>
<reference evidence="6" key="2">
    <citation type="submission" date="2020-09" db="EMBL/GenBank/DDBJ databases">
        <authorList>
            <person name="Sun Q."/>
            <person name="Zhou Y."/>
        </authorList>
    </citation>
    <scope>NUCLEOTIDE SEQUENCE</scope>
    <source>
        <strain evidence="6">CGMCC 1.12426</strain>
    </source>
</reference>
<evidence type="ECO:0000259" key="5">
    <source>
        <dbReference type="PROSITE" id="PS51635"/>
    </source>
</evidence>
<evidence type="ECO:0000313" key="7">
    <source>
        <dbReference type="Proteomes" id="UP000605148"/>
    </source>
</evidence>
<proteinExistence type="predicted"/>
<sequence>MTNKKRINLALQGGGAHGAFTWGVLDWLLEDSRFQIDGITGTSAGAMNAVALASGFQSGGEDGARESLDTFWRKVSEMAFLNPIKRSPIEVAMGQWSLDFSPSYLAFDVISRFSSPYEFNPLNFNPLRDVVADVVDFERVHQCQGIKLYIAATNVFTGKIRVFNAEEVTLDAVMASACLPHLFQAVEIDGEPYWDGGFMGNPPLYPLFYDTQTPDIVLVQINPVERRQTPRTAREILNRLNEITFNSTLLRELRAVDFVTRLIEDGKLSRQNYMKINMHRITADGLMSLQASSKLNAEWAFLSELKKVGREAAAAWIDQNFDALGQRSTIDLRTEFA</sequence>
<comment type="caution">
    <text evidence="6">The sequence shown here is derived from an EMBL/GenBank/DDBJ whole genome shotgun (WGS) entry which is preliminary data.</text>
</comment>
<protein>
    <submittedName>
        <fullName evidence="6">Alpha/beta hydrolase</fullName>
    </submittedName>
</protein>
<dbReference type="Pfam" id="PF01734">
    <property type="entry name" value="Patatin"/>
    <property type="match status" value="1"/>
</dbReference>
<feature type="active site" description="Proton acceptor" evidence="4">
    <location>
        <position position="195"/>
    </location>
</feature>
<dbReference type="Gene3D" id="3.40.1090.10">
    <property type="entry name" value="Cytosolic phospholipase A2 catalytic domain"/>
    <property type="match status" value="2"/>
</dbReference>
<dbReference type="PROSITE" id="PS51635">
    <property type="entry name" value="PNPLA"/>
    <property type="match status" value="1"/>
</dbReference>
<dbReference type="OrthoDB" id="9807112at2"/>
<evidence type="ECO:0000256" key="4">
    <source>
        <dbReference type="PROSITE-ProRule" id="PRU01161"/>
    </source>
</evidence>
<keyword evidence="2 4" id="KW-0442">Lipid degradation</keyword>
<dbReference type="PANTHER" id="PTHR14226:SF78">
    <property type="entry name" value="SLR0060 PROTEIN"/>
    <property type="match status" value="1"/>
</dbReference>
<dbReference type="Proteomes" id="UP000605148">
    <property type="component" value="Unassembled WGS sequence"/>
</dbReference>
<dbReference type="InterPro" id="IPR016035">
    <property type="entry name" value="Acyl_Trfase/lysoPLipase"/>
</dbReference>
<keyword evidence="7" id="KW-1185">Reference proteome</keyword>
<organism evidence="6 7">
    <name type="scientific">Roseibium aquae</name>
    <dbReference type="NCBI Taxonomy" id="1323746"/>
    <lineage>
        <taxon>Bacteria</taxon>
        <taxon>Pseudomonadati</taxon>
        <taxon>Pseudomonadota</taxon>
        <taxon>Alphaproteobacteria</taxon>
        <taxon>Hyphomicrobiales</taxon>
        <taxon>Stappiaceae</taxon>
        <taxon>Roseibium</taxon>
    </lineage>
</organism>
<dbReference type="EMBL" id="BMFA01000002">
    <property type="protein sequence ID" value="GGB38631.1"/>
    <property type="molecule type" value="Genomic_DNA"/>
</dbReference>
<dbReference type="GO" id="GO:0016787">
    <property type="term" value="F:hydrolase activity"/>
    <property type="evidence" value="ECO:0007669"/>
    <property type="project" value="UniProtKB-UniRule"/>
</dbReference>
<dbReference type="InterPro" id="IPR050301">
    <property type="entry name" value="NTE"/>
</dbReference>
<gene>
    <name evidence="6" type="ORF">GCM10011316_08320</name>
</gene>
<dbReference type="InterPro" id="IPR002641">
    <property type="entry name" value="PNPLA_dom"/>
</dbReference>
<keyword evidence="1 4" id="KW-0378">Hydrolase</keyword>
<feature type="short sequence motif" description="GXGXXG" evidence="4">
    <location>
        <begin position="13"/>
        <end position="18"/>
    </location>
</feature>
<accession>A0A916TBV6</accession>